<dbReference type="EMBL" id="BPLQ01015428">
    <property type="protein sequence ID" value="GIY87972.1"/>
    <property type="molecule type" value="Genomic_DNA"/>
</dbReference>
<name>A0AAV4WYS9_9ARAC</name>
<gene>
    <name evidence="1" type="ORF">CDAR_596081</name>
</gene>
<dbReference type="AlphaFoldDB" id="A0AAV4WYS9"/>
<organism evidence="1 2">
    <name type="scientific">Caerostris darwini</name>
    <dbReference type="NCBI Taxonomy" id="1538125"/>
    <lineage>
        <taxon>Eukaryota</taxon>
        <taxon>Metazoa</taxon>
        <taxon>Ecdysozoa</taxon>
        <taxon>Arthropoda</taxon>
        <taxon>Chelicerata</taxon>
        <taxon>Arachnida</taxon>
        <taxon>Araneae</taxon>
        <taxon>Araneomorphae</taxon>
        <taxon>Entelegynae</taxon>
        <taxon>Araneoidea</taxon>
        <taxon>Araneidae</taxon>
        <taxon>Caerostris</taxon>
    </lineage>
</organism>
<evidence type="ECO:0000313" key="1">
    <source>
        <dbReference type="EMBL" id="GIY87972.1"/>
    </source>
</evidence>
<proteinExistence type="predicted"/>
<sequence length="82" mass="9462">MSEQQYSLPFFYVPVRKQNLVFDGEVFSYYFCSTITSCVILQQLIPRHFYNKVVLLSDSKAARQAIGSYEAPSSKNIELLKD</sequence>
<evidence type="ECO:0000313" key="2">
    <source>
        <dbReference type="Proteomes" id="UP001054837"/>
    </source>
</evidence>
<accession>A0AAV4WYS9</accession>
<dbReference type="Proteomes" id="UP001054837">
    <property type="component" value="Unassembled WGS sequence"/>
</dbReference>
<protein>
    <submittedName>
        <fullName evidence="1">Uncharacterized protein</fullName>
    </submittedName>
</protein>
<comment type="caution">
    <text evidence="1">The sequence shown here is derived from an EMBL/GenBank/DDBJ whole genome shotgun (WGS) entry which is preliminary data.</text>
</comment>
<keyword evidence="2" id="KW-1185">Reference proteome</keyword>
<reference evidence="1 2" key="1">
    <citation type="submission" date="2021-06" db="EMBL/GenBank/DDBJ databases">
        <title>Caerostris darwini draft genome.</title>
        <authorList>
            <person name="Kono N."/>
            <person name="Arakawa K."/>
        </authorList>
    </citation>
    <scope>NUCLEOTIDE SEQUENCE [LARGE SCALE GENOMIC DNA]</scope>
</reference>